<evidence type="ECO:0000313" key="3">
    <source>
        <dbReference type="EMBL" id="MFC1851561.1"/>
    </source>
</evidence>
<organism evidence="3 4">
    <name type="scientific">candidate division CSSED10-310 bacterium</name>
    <dbReference type="NCBI Taxonomy" id="2855610"/>
    <lineage>
        <taxon>Bacteria</taxon>
        <taxon>Bacteria division CSSED10-310</taxon>
    </lineage>
</organism>
<dbReference type="EMBL" id="JBHPBY010000201">
    <property type="protein sequence ID" value="MFC1851561.1"/>
    <property type="molecule type" value="Genomic_DNA"/>
</dbReference>
<dbReference type="SMART" id="SM00909">
    <property type="entry name" value="Germane"/>
    <property type="match status" value="1"/>
</dbReference>
<sequence length="212" mass="24609">MKNEQNPTSKISLVTIIFFIIFFGFVSIFLIAFFFFGGNQRGFFHDQTNLESQKQNYYLGGQLPLYLGQETKRKVYLYFWNRDQQDLVSEEREIVKQLDPISEIRETLLELFLGSRAGLVSPIPPDTRLREVYVDLYQTLYVDVTRELIDNHPGGVHEEIFTILAIIKTLRENFPQISRLQILVEGKEVDTIAGHIMVNRSLTGQEFVLNTP</sequence>
<name>A0ABV6YZD7_UNCC1</name>
<feature type="domain" description="GerMN" evidence="2">
    <location>
        <begin position="104"/>
        <end position="193"/>
    </location>
</feature>
<evidence type="ECO:0000259" key="2">
    <source>
        <dbReference type="SMART" id="SM00909"/>
    </source>
</evidence>
<gene>
    <name evidence="3" type="ORF">ACFL27_15300</name>
</gene>
<comment type="caution">
    <text evidence="3">The sequence shown here is derived from an EMBL/GenBank/DDBJ whole genome shotgun (WGS) entry which is preliminary data.</text>
</comment>
<keyword evidence="1" id="KW-0472">Membrane</keyword>
<reference evidence="3 4" key="1">
    <citation type="submission" date="2024-09" db="EMBL/GenBank/DDBJ databases">
        <title>Laminarin stimulates single cell rates of sulfate reduction while oxygen inhibits transcriptomic activity in coastal marine sediment.</title>
        <authorList>
            <person name="Lindsay M."/>
            <person name="Orcutt B."/>
            <person name="Emerson D."/>
            <person name="Stepanauskas R."/>
            <person name="D'Angelo T."/>
        </authorList>
    </citation>
    <scope>NUCLEOTIDE SEQUENCE [LARGE SCALE GENOMIC DNA]</scope>
    <source>
        <strain evidence="3">SAG AM-311-K15</strain>
    </source>
</reference>
<evidence type="ECO:0000256" key="1">
    <source>
        <dbReference type="SAM" id="Phobius"/>
    </source>
</evidence>
<dbReference type="Proteomes" id="UP001594351">
    <property type="component" value="Unassembled WGS sequence"/>
</dbReference>
<accession>A0ABV6YZD7</accession>
<dbReference type="Pfam" id="PF10646">
    <property type="entry name" value="Germane"/>
    <property type="match status" value="1"/>
</dbReference>
<keyword evidence="1" id="KW-0812">Transmembrane</keyword>
<proteinExistence type="predicted"/>
<evidence type="ECO:0000313" key="4">
    <source>
        <dbReference type="Proteomes" id="UP001594351"/>
    </source>
</evidence>
<feature type="transmembrane region" description="Helical" evidence="1">
    <location>
        <begin position="12"/>
        <end position="36"/>
    </location>
</feature>
<dbReference type="InterPro" id="IPR019606">
    <property type="entry name" value="GerMN"/>
</dbReference>
<keyword evidence="4" id="KW-1185">Reference proteome</keyword>
<protein>
    <submittedName>
        <fullName evidence="3">GerMN domain-containing protein</fullName>
    </submittedName>
</protein>
<keyword evidence="1" id="KW-1133">Transmembrane helix</keyword>